<gene>
    <name evidence="1" type="ORF">SCLCIDRAFT_1220571</name>
</gene>
<proteinExistence type="predicted"/>
<keyword evidence="2" id="KW-1185">Reference proteome</keyword>
<reference evidence="2" key="2">
    <citation type="submission" date="2015-01" db="EMBL/GenBank/DDBJ databases">
        <title>Evolutionary Origins and Diversification of the Mycorrhizal Mutualists.</title>
        <authorList>
            <consortium name="DOE Joint Genome Institute"/>
            <consortium name="Mycorrhizal Genomics Consortium"/>
            <person name="Kohler A."/>
            <person name="Kuo A."/>
            <person name="Nagy L.G."/>
            <person name="Floudas D."/>
            <person name="Copeland A."/>
            <person name="Barry K.W."/>
            <person name="Cichocki N."/>
            <person name="Veneault-Fourrey C."/>
            <person name="LaButti K."/>
            <person name="Lindquist E.A."/>
            <person name="Lipzen A."/>
            <person name="Lundell T."/>
            <person name="Morin E."/>
            <person name="Murat C."/>
            <person name="Riley R."/>
            <person name="Ohm R."/>
            <person name="Sun H."/>
            <person name="Tunlid A."/>
            <person name="Henrissat B."/>
            <person name="Grigoriev I.V."/>
            <person name="Hibbett D.S."/>
            <person name="Martin F."/>
        </authorList>
    </citation>
    <scope>NUCLEOTIDE SEQUENCE [LARGE SCALE GENOMIC DNA]</scope>
    <source>
        <strain evidence="2">Foug A</strain>
    </source>
</reference>
<protein>
    <submittedName>
        <fullName evidence="1">Uncharacterized protein</fullName>
    </submittedName>
</protein>
<sequence length="66" mass="7478">MHDQGSSGHQSVAPWPLNQKTFPIRFLCLSARYLQGMHLDVFSHRDRNAVRGHFGLVVGWGGIYVQ</sequence>
<accession>A0A0C2Z2J7</accession>
<evidence type="ECO:0000313" key="1">
    <source>
        <dbReference type="EMBL" id="KIM56078.1"/>
    </source>
</evidence>
<name>A0A0C2Z2J7_9AGAM</name>
<evidence type="ECO:0000313" key="2">
    <source>
        <dbReference type="Proteomes" id="UP000053989"/>
    </source>
</evidence>
<dbReference type="EMBL" id="KN822123">
    <property type="protein sequence ID" value="KIM56078.1"/>
    <property type="molecule type" value="Genomic_DNA"/>
</dbReference>
<dbReference type="HOGENOM" id="CLU_2832649_0_0_1"/>
<reference evidence="1 2" key="1">
    <citation type="submission" date="2014-04" db="EMBL/GenBank/DDBJ databases">
        <authorList>
            <consortium name="DOE Joint Genome Institute"/>
            <person name="Kuo A."/>
            <person name="Kohler A."/>
            <person name="Nagy L.G."/>
            <person name="Floudas D."/>
            <person name="Copeland A."/>
            <person name="Barry K.W."/>
            <person name="Cichocki N."/>
            <person name="Veneault-Fourrey C."/>
            <person name="LaButti K."/>
            <person name="Lindquist E.A."/>
            <person name="Lipzen A."/>
            <person name="Lundell T."/>
            <person name="Morin E."/>
            <person name="Murat C."/>
            <person name="Sun H."/>
            <person name="Tunlid A."/>
            <person name="Henrissat B."/>
            <person name="Grigoriev I.V."/>
            <person name="Hibbett D.S."/>
            <person name="Martin F."/>
            <person name="Nordberg H.P."/>
            <person name="Cantor M.N."/>
            <person name="Hua S.X."/>
        </authorList>
    </citation>
    <scope>NUCLEOTIDE SEQUENCE [LARGE SCALE GENOMIC DNA]</scope>
    <source>
        <strain evidence="1 2">Foug A</strain>
    </source>
</reference>
<organism evidence="1 2">
    <name type="scientific">Scleroderma citrinum Foug A</name>
    <dbReference type="NCBI Taxonomy" id="1036808"/>
    <lineage>
        <taxon>Eukaryota</taxon>
        <taxon>Fungi</taxon>
        <taxon>Dikarya</taxon>
        <taxon>Basidiomycota</taxon>
        <taxon>Agaricomycotina</taxon>
        <taxon>Agaricomycetes</taxon>
        <taxon>Agaricomycetidae</taxon>
        <taxon>Boletales</taxon>
        <taxon>Sclerodermatineae</taxon>
        <taxon>Sclerodermataceae</taxon>
        <taxon>Scleroderma</taxon>
    </lineage>
</organism>
<dbReference type="Proteomes" id="UP000053989">
    <property type="component" value="Unassembled WGS sequence"/>
</dbReference>
<dbReference type="AlphaFoldDB" id="A0A0C2Z2J7"/>
<dbReference type="InParanoid" id="A0A0C2Z2J7"/>